<dbReference type="SMART" id="SM00239">
    <property type="entry name" value="C2"/>
    <property type="match status" value="2"/>
</dbReference>
<protein>
    <submittedName>
        <fullName evidence="15">Extended synaptotagmin-2-like isoform X1</fullName>
    </submittedName>
</protein>
<feature type="domain" description="C2" evidence="12">
    <location>
        <begin position="397"/>
        <end position="514"/>
    </location>
</feature>
<evidence type="ECO:0000256" key="4">
    <source>
        <dbReference type="ARBA" id="ARBA00022723"/>
    </source>
</evidence>
<evidence type="ECO:0000259" key="13">
    <source>
        <dbReference type="PROSITE" id="PS51847"/>
    </source>
</evidence>
<reference evidence="15" key="1">
    <citation type="submission" date="2025-08" db="UniProtKB">
        <authorList>
            <consortium name="RefSeq"/>
        </authorList>
    </citation>
    <scope>IDENTIFICATION</scope>
    <source>
        <tissue evidence="15">Muscle</tissue>
    </source>
</reference>
<dbReference type="SUPFAM" id="SSF49562">
    <property type="entry name" value="C2 domain (Calcium/lipid-binding domain, CaLB)"/>
    <property type="match status" value="2"/>
</dbReference>
<keyword evidence="2" id="KW-0813">Transport</keyword>
<evidence type="ECO:0000313" key="14">
    <source>
        <dbReference type="Proteomes" id="UP000694941"/>
    </source>
</evidence>
<proteinExistence type="predicted"/>
<evidence type="ECO:0000259" key="12">
    <source>
        <dbReference type="PROSITE" id="PS50004"/>
    </source>
</evidence>
<dbReference type="PROSITE" id="PS51847">
    <property type="entry name" value="SMP"/>
    <property type="match status" value="1"/>
</dbReference>
<organism evidence="14 15">
    <name type="scientific">Limulus polyphemus</name>
    <name type="common">Atlantic horseshoe crab</name>
    <dbReference type="NCBI Taxonomy" id="6850"/>
    <lineage>
        <taxon>Eukaryota</taxon>
        <taxon>Metazoa</taxon>
        <taxon>Ecdysozoa</taxon>
        <taxon>Arthropoda</taxon>
        <taxon>Chelicerata</taxon>
        <taxon>Merostomata</taxon>
        <taxon>Xiphosura</taxon>
        <taxon>Limulidae</taxon>
        <taxon>Limulus</taxon>
    </lineage>
</organism>
<evidence type="ECO:0000256" key="2">
    <source>
        <dbReference type="ARBA" id="ARBA00022448"/>
    </source>
</evidence>
<dbReference type="CDD" id="cd04050">
    <property type="entry name" value="C2B_Synaptotagmin-like"/>
    <property type="match status" value="1"/>
</dbReference>
<evidence type="ECO:0000256" key="8">
    <source>
        <dbReference type="ARBA" id="ARBA00023055"/>
    </source>
</evidence>
<sequence>MFFSLFGRFFKGATILSGAYVLGMFGFSPSWILVIVFLWLVHKKKLRDKDIRVSFNQDAVTDEKGAILARLEDLPPWVFFPDMEQVEWLNTIIQQLWPYIGHFVEGVLREKVEPAIRANLPTNLQSFKFEKVILGDMPFRIGGVRVYHENTAEDEIIMDVEILYSGDCRFSLRIKGLKAGIKDVQLHGMIRIEMKPLVRQVPLVGGLSFYFLKPPAINFDLTNFTNILDTPGLSNILHKIIVEQLSSVMVLPNKITLSLTESVPLHLLKFLPPAGVLQVEVLEAKQLMASDLGFGSTDPYVIVIVGSQEFRTPVITNDINPVWNHQCEAIVNQVEGLTLDVEVMDEDKTSRDDFLGRTSIKISSVTMAGRINAWYPLEEAKSGWIHLEIAWLTLTDNINHLETIMHQRKSDFSSSLLMLFIDSAKNLPDASQATGEPNPQLKLKIAKYVRYTSVRPKTNNPVWEENFSFLLKNPHSHKLRLEVTDVKSGKSLGNCSFQVSHLLQEKNNRSDQTLKLQGSRDEASIFLMLQLKILKYKVPPTDIATESTNRTIKKTTENTIARGNEAQVSDNEQVTSILQLNDSMNSSLEVP</sequence>
<feature type="domain" description="C2" evidence="12">
    <location>
        <begin position="251"/>
        <end position="375"/>
    </location>
</feature>
<evidence type="ECO:0000256" key="11">
    <source>
        <dbReference type="SAM" id="Phobius"/>
    </source>
</evidence>
<dbReference type="CDD" id="cd21670">
    <property type="entry name" value="SMP_ESyt"/>
    <property type="match status" value="1"/>
</dbReference>
<evidence type="ECO:0000256" key="6">
    <source>
        <dbReference type="ARBA" id="ARBA00022837"/>
    </source>
</evidence>
<dbReference type="GeneID" id="106458730"/>
<dbReference type="InterPro" id="IPR039010">
    <property type="entry name" value="Synaptotagmin_SMP"/>
</dbReference>
<evidence type="ECO:0000256" key="3">
    <source>
        <dbReference type="ARBA" id="ARBA00022692"/>
    </source>
</evidence>
<keyword evidence="7 11" id="KW-1133">Transmembrane helix</keyword>
<dbReference type="InterPro" id="IPR035892">
    <property type="entry name" value="C2_domain_sf"/>
</dbReference>
<evidence type="ECO:0000256" key="1">
    <source>
        <dbReference type="ARBA" id="ARBA00004370"/>
    </source>
</evidence>
<keyword evidence="10 11" id="KW-0472">Membrane</keyword>
<evidence type="ECO:0000256" key="5">
    <source>
        <dbReference type="ARBA" id="ARBA00022737"/>
    </source>
</evidence>
<evidence type="ECO:0000256" key="9">
    <source>
        <dbReference type="ARBA" id="ARBA00023121"/>
    </source>
</evidence>
<keyword evidence="6" id="KW-0106">Calcium</keyword>
<feature type="transmembrane region" description="Helical" evidence="11">
    <location>
        <begin position="20"/>
        <end position="41"/>
    </location>
</feature>
<dbReference type="InterPro" id="IPR031468">
    <property type="entry name" value="SMP_LBD"/>
</dbReference>
<dbReference type="PROSITE" id="PS50004">
    <property type="entry name" value="C2"/>
    <property type="match status" value="2"/>
</dbReference>
<keyword evidence="9" id="KW-0446">Lipid-binding</keyword>
<keyword evidence="14" id="KW-1185">Reference proteome</keyword>
<keyword evidence="8" id="KW-0445">Lipid transport</keyword>
<keyword evidence="3 11" id="KW-0812">Transmembrane</keyword>
<evidence type="ECO:0000256" key="10">
    <source>
        <dbReference type="ARBA" id="ARBA00023136"/>
    </source>
</evidence>
<dbReference type="PANTHER" id="PTHR45761">
    <property type="entry name" value="EXTENDED SYNAPTOTAGMIN-LIKE PROTEIN 2, ISOFORM C"/>
    <property type="match status" value="1"/>
</dbReference>
<dbReference type="PANTHER" id="PTHR45761:SF1">
    <property type="entry name" value="EXTENDED SYNAPTOTAGMIN-LIKE PROTEIN 2, ISOFORM C"/>
    <property type="match status" value="1"/>
</dbReference>
<dbReference type="RefSeq" id="XP_022240735.1">
    <property type="nucleotide sequence ID" value="XM_022385027.1"/>
</dbReference>
<feature type="domain" description="SMP-LTD" evidence="13">
    <location>
        <begin position="82"/>
        <end position="260"/>
    </location>
</feature>
<name>A0ABM1SAT0_LIMPO</name>
<evidence type="ECO:0000313" key="15">
    <source>
        <dbReference type="RefSeq" id="XP_022240735.1"/>
    </source>
</evidence>
<keyword evidence="5" id="KW-0677">Repeat</keyword>
<evidence type="ECO:0000256" key="7">
    <source>
        <dbReference type="ARBA" id="ARBA00022989"/>
    </source>
</evidence>
<gene>
    <name evidence="15" type="primary">LOC106458730</name>
</gene>
<dbReference type="Pfam" id="PF17047">
    <property type="entry name" value="SMP_LBD"/>
    <property type="match status" value="1"/>
</dbReference>
<dbReference type="InterPro" id="IPR037749">
    <property type="entry name" value="Ext_Synaptotagmin_C2B"/>
</dbReference>
<dbReference type="Proteomes" id="UP000694941">
    <property type="component" value="Unplaced"/>
</dbReference>
<comment type="subcellular location">
    <subcellularLocation>
        <location evidence="1">Membrane</location>
    </subcellularLocation>
</comment>
<keyword evidence="4" id="KW-0479">Metal-binding</keyword>
<dbReference type="Gene3D" id="2.60.40.150">
    <property type="entry name" value="C2 domain"/>
    <property type="match status" value="2"/>
</dbReference>
<accession>A0ABM1SAT0</accession>
<dbReference type="Pfam" id="PF00168">
    <property type="entry name" value="C2"/>
    <property type="match status" value="2"/>
</dbReference>
<dbReference type="InterPro" id="IPR051634">
    <property type="entry name" value="Extended_Synaptotagmin"/>
</dbReference>
<dbReference type="InterPro" id="IPR000008">
    <property type="entry name" value="C2_dom"/>
</dbReference>